<dbReference type="PANTHER" id="PTHR11638:SF18">
    <property type="entry name" value="HEAT SHOCK PROTEIN 104"/>
    <property type="match status" value="1"/>
</dbReference>
<dbReference type="InterPro" id="IPR004176">
    <property type="entry name" value="Clp_R_N"/>
</dbReference>
<sequence>MFQKFSTHSRNVIKKAFDFALALGERQVTPKHLLLALSQQTGSIAAQILAKAKVQPHELKTELSQVSANQSAVTQVGLAPETKKLLEKAVLIASLNRHKYIGTEHLLASILSQKDSGVMEFFKQKNVDFIDLQRQVETILNSTSKFPDLGNAVNYPSDAEREADFFKPSAGLNVNQSSALEIFAVNLTDPLTQKKIDPVIGREEEINRLIQILCRRNKNNPLLLGDPGVGKTAIVEGLAKKISQRQIPPILAEKIIYQLDLSLVVAGTSFRGEFENRLKQIILEVKKNPNIILFIDEIHNIIGAGSATGSMDAANILKPALARGEIRCLGATTLEDYKKYIESDPALERRFQPILINQPSIQKTIEILRGIKNNYEFYHQVKISDEAIINAAKLADRYLVDRFLPDKAIDLIDEAAAAVKIKESVNFNNQEISLWENQLKEIEAKKREAVTNEKFNFALKIQKQEKEILDQLKAARQKLTAEKKISQEITKKDIIQIISRITGIPLDDLLLEEKKRLINLEKLLAKKIIDQDDALKSVAEFIRRARTGITDARRPIGSFIFLGPSGVGKTELAKILAEVVFGSPQALVKIDMSEFAESFNISKLIGAPAGYVGYKEGAKLTDAVKRRPYIVVLFDEIEKAHHQVYNLLLQILEDGFLTDATGKIINFKNTIIIMTSNLGSDKFVKQQILGFEEKNQNSSQSNQGWQEIQDDVLKKLEEKFPPEFLSRVDKTIVFRPLNQNAIGQIAQLQLQQLTTRLNQQNLSLEIAPEVAKIIGRLSFNPKIGARAVRKNIIELIESQIAQKLLSHNRGRNKKIKVKIINDQISVES</sequence>
<feature type="domain" description="Clp R" evidence="7">
    <location>
        <begin position="2"/>
        <end position="142"/>
    </location>
</feature>
<evidence type="ECO:0000256" key="6">
    <source>
        <dbReference type="SAM" id="Coils"/>
    </source>
</evidence>
<dbReference type="InterPro" id="IPR027417">
    <property type="entry name" value="P-loop_NTPase"/>
</dbReference>
<dbReference type="Pfam" id="PF10431">
    <property type="entry name" value="ClpB_D2-small"/>
    <property type="match status" value="1"/>
</dbReference>
<keyword evidence="6" id="KW-0175">Coiled coil</keyword>
<name>A0A1G1XYH8_9BACT</name>
<evidence type="ECO:0000256" key="5">
    <source>
        <dbReference type="PROSITE-ProRule" id="PRU01251"/>
    </source>
</evidence>
<dbReference type="Pfam" id="PF17871">
    <property type="entry name" value="AAA_lid_9"/>
    <property type="match status" value="1"/>
</dbReference>
<comment type="caution">
    <text evidence="8">The sequence shown here is derived from an EMBL/GenBank/DDBJ whole genome shotgun (WGS) entry which is preliminary data.</text>
</comment>
<organism evidence="8 9">
    <name type="scientific">Candidatus Buchananbacteria bacterium RIFCSPHIGHO2_01_FULL_39_14</name>
    <dbReference type="NCBI Taxonomy" id="1797532"/>
    <lineage>
        <taxon>Bacteria</taxon>
        <taxon>Candidatus Buchananiibacteriota</taxon>
    </lineage>
</organism>
<dbReference type="Gene3D" id="4.10.860.10">
    <property type="entry name" value="UVR domain"/>
    <property type="match status" value="1"/>
</dbReference>
<dbReference type="FunFam" id="3.40.50.300:FF:000025">
    <property type="entry name" value="ATP-dependent Clp protease subunit"/>
    <property type="match status" value="1"/>
</dbReference>
<dbReference type="Proteomes" id="UP000178930">
    <property type="component" value="Unassembled WGS sequence"/>
</dbReference>
<dbReference type="PANTHER" id="PTHR11638">
    <property type="entry name" value="ATP-DEPENDENT CLP PROTEASE"/>
    <property type="match status" value="1"/>
</dbReference>
<feature type="coiled-coil region" evidence="6">
    <location>
        <begin position="425"/>
        <end position="489"/>
    </location>
</feature>
<dbReference type="SMART" id="SM01086">
    <property type="entry name" value="ClpB_D2-small"/>
    <property type="match status" value="1"/>
</dbReference>
<dbReference type="InterPro" id="IPR019489">
    <property type="entry name" value="Clp_ATPase_C"/>
</dbReference>
<dbReference type="Pfam" id="PF00004">
    <property type="entry name" value="AAA"/>
    <property type="match status" value="1"/>
</dbReference>
<dbReference type="GO" id="GO:0005737">
    <property type="term" value="C:cytoplasm"/>
    <property type="evidence" value="ECO:0007669"/>
    <property type="project" value="TreeGrafter"/>
</dbReference>
<evidence type="ECO:0000256" key="1">
    <source>
        <dbReference type="ARBA" id="ARBA00022737"/>
    </source>
</evidence>
<keyword evidence="2" id="KW-0547">Nucleotide-binding</keyword>
<dbReference type="InterPro" id="IPR050130">
    <property type="entry name" value="ClpA_ClpB"/>
</dbReference>
<evidence type="ECO:0000256" key="4">
    <source>
        <dbReference type="ARBA" id="ARBA00023186"/>
    </source>
</evidence>
<evidence type="ECO:0000256" key="3">
    <source>
        <dbReference type="ARBA" id="ARBA00022840"/>
    </source>
</evidence>
<dbReference type="STRING" id="1797532.A2729_03455"/>
<dbReference type="EMBL" id="MHIB01000006">
    <property type="protein sequence ID" value="OGY45088.1"/>
    <property type="molecule type" value="Genomic_DNA"/>
</dbReference>
<dbReference type="GO" id="GO:0034605">
    <property type="term" value="P:cellular response to heat"/>
    <property type="evidence" value="ECO:0007669"/>
    <property type="project" value="TreeGrafter"/>
</dbReference>
<gene>
    <name evidence="8" type="ORF">A2729_03455</name>
</gene>
<keyword evidence="4" id="KW-0143">Chaperone</keyword>
<dbReference type="Gene3D" id="1.10.8.60">
    <property type="match status" value="2"/>
</dbReference>
<dbReference type="SUPFAM" id="SSF52540">
    <property type="entry name" value="P-loop containing nucleoside triphosphate hydrolases"/>
    <property type="match status" value="2"/>
</dbReference>
<dbReference type="AlphaFoldDB" id="A0A1G1XYH8"/>
<evidence type="ECO:0000259" key="7">
    <source>
        <dbReference type="PROSITE" id="PS51903"/>
    </source>
</evidence>
<dbReference type="SMART" id="SM00382">
    <property type="entry name" value="AAA"/>
    <property type="match status" value="2"/>
</dbReference>
<dbReference type="CDD" id="cd00009">
    <property type="entry name" value="AAA"/>
    <property type="match status" value="1"/>
</dbReference>
<evidence type="ECO:0000313" key="9">
    <source>
        <dbReference type="Proteomes" id="UP000178930"/>
    </source>
</evidence>
<reference evidence="8 9" key="1">
    <citation type="journal article" date="2016" name="Nat. Commun.">
        <title>Thousands of microbial genomes shed light on interconnected biogeochemical processes in an aquifer system.</title>
        <authorList>
            <person name="Anantharaman K."/>
            <person name="Brown C.T."/>
            <person name="Hug L.A."/>
            <person name="Sharon I."/>
            <person name="Castelle C.J."/>
            <person name="Probst A.J."/>
            <person name="Thomas B.C."/>
            <person name="Singh A."/>
            <person name="Wilkins M.J."/>
            <person name="Karaoz U."/>
            <person name="Brodie E.L."/>
            <person name="Williams K.H."/>
            <person name="Hubbard S.S."/>
            <person name="Banfield J.F."/>
        </authorList>
    </citation>
    <scope>NUCLEOTIDE SEQUENCE [LARGE SCALE GENOMIC DNA]</scope>
</reference>
<dbReference type="InterPro" id="IPR036628">
    <property type="entry name" value="Clp_N_dom_sf"/>
</dbReference>
<protein>
    <recommendedName>
        <fullName evidence="7">Clp R domain-containing protein</fullName>
    </recommendedName>
</protein>
<keyword evidence="3" id="KW-0067">ATP-binding</keyword>
<dbReference type="InterPro" id="IPR003959">
    <property type="entry name" value="ATPase_AAA_core"/>
</dbReference>
<dbReference type="Gene3D" id="1.10.1780.10">
    <property type="entry name" value="Clp, N-terminal domain"/>
    <property type="match status" value="1"/>
</dbReference>
<dbReference type="InterPro" id="IPR018368">
    <property type="entry name" value="ClpA/B_CS1"/>
</dbReference>
<dbReference type="PROSITE" id="PS51903">
    <property type="entry name" value="CLP_R"/>
    <property type="match status" value="1"/>
</dbReference>
<dbReference type="SUPFAM" id="SSF81923">
    <property type="entry name" value="Double Clp-N motif"/>
    <property type="match status" value="1"/>
</dbReference>
<keyword evidence="1 5" id="KW-0677">Repeat</keyword>
<accession>A0A1G1XYH8</accession>
<dbReference type="Pfam" id="PF07724">
    <property type="entry name" value="AAA_2"/>
    <property type="match status" value="1"/>
</dbReference>
<dbReference type="GO" id="GO:0016887">
    <property type="term" value="F:ATP hydrolysis activity"/>
    <property type="evidence" value="ECO:0007669"/>
    <property type="project" value="InterPro"/>
</dbReference>
<dbReference type="InterPro" id="IPR001270">
    <property type="entry name" value="ClpA/B"/>
</dbReference>
<evidence type="ECO:0000313" key="8">
    <source>
        <dbReference type="EMBL" id="OGY45088.1"/>
    </source>
</evidence>
<dbReference type="CDD" id="cd19499">
    <property type="entry name" value="RecA-like_ClpB_Hsp104-like"/>
    <property type="match status" value="1"/>
</dbReference>
<proteinExistence type="predicted"/>
<dbReference type="Gene3D" id="3.40.50.300">
    <property type="entry name" value="P-loop containing nucleotide triphosphate hydrolases"/>
    <property type="match status" value="2"/>
</dbReference>
<dbReference type="InterPro" id="IPR041546">
    <property type="entry name" value="ClpA/ClpB_AAA_lid"/>
</dbReference>
<dbReference type="PROSITE" id="PS00870">
    <property type="entry name" value="CLPAB_1"/>
    <property type="match status" value="1"/>
</dbReference>
<dbReference type="Pfam" id="PF02861">
    <property type="entry name" value="Clp_N"/>
    <property type="match status" value="1"/>
</dbReference>
<dbReference type="InterPro" id="IPR003593">
    <property type="entry name" value="AAA+_ATPase"/>
</dbReference>
<evidence type="ECO:0000256" key="2">
    <source>
        <dbReference type="ARBA" id="ARBA00022741"/>
    </source>
</evidence>
<dbReference type="GO" id="GO:0005524">
    <property type="term" value="F:ATP binding"/>
    <property type="evidence" value="ECO:0007669"/>
    <property type="project" value="UniProtKB-KW"/>
</dbReference>
<dbReference type="PRINTS" id="PR00300">
    <property type="entry name" value="CLPPROTEASEA"/>
</dbReference>